<keyword evidence="1" id="KW-0812">Transmembrane</keyword>
<keyword evidence="2" id="KW-0966">Cell projection</keyword>
<proteinExistence type="predicted"/>
<feature type="transmembrane region" description="Helical" evidence="1">
    <location>
        <begin position="52"/>
        <end position="84"/>
    </location>
</feature>
<keyword evidence="1" id="KW-1133">Transmembrane helix</keyword>
<organism evidence="2 3">
    <name type="scientific">Oceanobacillus bengalensis</name>
    <dbReference type="NCBI Taxonomy" id="1435466"/>
    <lineage>
        <taxon>Bacteria</taxon>
        <taxon>Bacillati</taxon>
        <taxon>Bacillota</taxon>
        <taxon>Bacilli</taxon>
        <taxon>Bacillales</taxon>
        <taxon>Bacillaceae</taxon>
        <taxon>Oceanobacillus</taxon>
    </lineage>
</organism>
<keyword evidence="2" id="KW-0969">Cilium</keyword>
<evidence type="ECO:0000256" key="1">
    <source>
        <dbReference type="SAM" id="Phobius"/>
    </source>
</evidence>
<keyword evidence="1" id="KW-0472">Membrane</keyword>
<keyword evidence="2" id="KW-0282">Flagellum</keyword>
<name>A0A494YXR0_9BACI</name>
<dbReference type="EMBL" id="RBZO01000016">
    <property type="protein sequence ID" value="RKQ15015.1"/>
    <property type="molecule type" value="Genomic_DNA"/>
</dbReference>
<keyword evidence="3" id="KW-1185">Reference proteome</keyword>
<protein>
    <submittedName>
        <fullName evidence="2">Flagellar basal body rod protein</fullName>
    </submittedName>
</protein>
<sequence>MRKFMLFVGGLVALLILLANIGPMVLLGLGVWLLYVVFKKFVKSDSTSGKVGWVILGLFVLGMVLSNIYSIIGIAAAFVLYYVYKNWNKEEDPIVQVVDNDDPFTNFEREWAELNH</sequence>
<gene>
    <name evidence="2" type="ORF">D8M05_11180</name>
</gene>
<reference evidence="2 3" key="1">
    <citation type="journal article" date="2015" name="Antonie Van Leeuwenhoek">
        <title>Oceanobacillus bengalensis sp. nov., a bacterium isolated from seawater of the Bay of Bengal.</title>
        <authorList>
            <person name="Yongchang O."/>
            <person name="Xiang W."/>
            <person name="Wang G."/>
        </authorList>
    </citation>
    <scope>NUCLEOTIDE SEQUENCE [LARGE SCALE GENOMIC DNA]</scope>
    <source>
        <strain evidence="2 3">MCCC 1K00260</strain>
    </source>
</reference>
<dbReference type="Proteomes" id="UP000281813">
    <property type="component" value="Unassembled WGS sequence"/>
</dbReference>
<accession>A0A494YXR0</accession>
<dbReference type="OrthoDB" id="2971941at2"/>
<evidence type="ECO:0000313" key="2">
    <source>
        <dbReference type="EMBL" id="RKQ15015.1"/>
    </source>
</evidence>
<dbReference type="AlphaFoldDB" id="A0A494YXR0"/>
<evidence type="ECO:0000313" key="3">
    <source>
        <dbReference type="Proteomes" id="UP000281813"/>
    </source>
</evidence>
<comment type="caution">
    <text evidence="2">The sequence shown here is derived from an EMBL/GenBank/DDBJ whole genome shotgun (WGS) entry which is preliminary data.</text>
</comment>
<dbReference type="RefSeq" id="WP_121131804.1">
    <property type="nucleotide sequence ID" value="NZ_JBHUFK010000014.1"/>
</dbReference>